<evidence type="ECO:0000313" key="2">
    <source>
        <dbReference type="EMBL" id="EPQ25870.1"/>
    </source>
</evidence>
<sequence length="236" mass="25509">MLKERVARGQSGPFVTIQEPRTQSTARSPSVLTSAFGARFTCPSKRTYPSHATRLPHTKGLPDDTIDGHGDMLSPLLFLLLLLGSAGLVPTSSAAAVTECKPRLRCHDSSTDGSPTIFSTQVDAQAAYVSFCTVGCTNQLPSSSPSYQGRHRSRIALDRRWCNLLKHESGIVQNSSSKKTEGGKAVTTRHHSEKQVKEAEFHLCCVGPSGEGQGDAEWTKKAADYAGFNMDKCELI</sequence>
<evidence type="ECO:0000256" key="1">
    <source>
        <dbReference type="SAM" id="MobiDB-lite"/>
    </source>
</evidence>
<reference evidence="2 3" key="1">
    <citation type="journal article" date="2013" name="Plant Cell">
        <title>The transition from a phytopathogenic smut ancestor to an anamorphic biocontrol agent deciphered by comparative whole-genome analysis.</title>
        <authorList>
            <person name="Lefebvre F."/>
            <person name="Joly D.L."/>
            <person name="Labbe C."/>
            <person name="Teichmann B."/>
            <person name="Linning R."/>
            <person name="Belzile F."/>
            <person name="Bakkeren G."/>
            <person name="Belanger R.R."/>
        </authorList>
    </citation>
    <scope>NUCLEOTIDE SEQUENCE [LARGE SCALE GENOMIC DNA]</scope>
    <source>
        <strain evidence="2 3">PF-1</strain>
    </source>
</reference>
<dbReference type="Proteomes" id="UP000053664">
    <property type="component" value="Unassembled WGS sequence"/>
</dbReference>
<dbReference type="RefSeq" id="XP_007882278.1">
    <property type="nucleotide sequence ID" value="XM_007884087.1"/>
</dbReference>
<feature type="region of interest" description="Disordered" evidence="1">
    <location>
        <begin position="173"/>
        <end position="192"/>
    </location>
</feature>
<dbReference type="GeneID" id="19320617"/>
<protein>
    <submittedName>
        <fullName evidence="2">Uncharacterized protein</fullName>
    </submittedName>
</protein>
<dbReference type="EMBL" id="KE361649">
    <property type="protein sequence ID" value="EPQ25870.1"/>
    <property type="molecule type" value="Genomic_DNA"/>
</dbReference>
<organism evidence="2 3">
    <name type="scientific">Pseudozyma flocculosa PF-1</name>
    <dbReference type="NCBI Taxonomy" id="1277687"/>
    <lineage>
        <taxon>Eukaryota</taxon>
        <taxon>Fungi</taxon>
        <taxon>Dikarya</taxon>
        <taxon>Basidiomycota</taxon>
        <taxon>Ustilaginomycotina</taxon>
        <taxon>Ustilaginomycetes</taxon>
        <taxon>Ustilaginales</taxon>
        <taxon>Ustilaginaceae</taxon>
        <taxon>Pseudozyma</taxon>
    </lineage>
</organism>
<dbReference type="HOGENOM" id="CLU_1175888_0_0_1"/>
<accession>A0A061H259</accession>
<gene>
    <name evidence="2" type="ORF">PFL1_06544</name>
</gene>
<dbReference type="AlphaFoldDB" id="A0A061H259"/>
<evidence type="ECO:0000313" key="3">
    <source>
        <dbReference type="Proteomes" id="UP000053664"/>
    </source>
</evidence>
<proteinExistence type="predicted"/>
<name>A0A061H259_9BASI</name>
<dbReference type="KEGG" id="pfp:PFL1_06544"/>